<accession>A0A1I1JUK4</accession>
<protein>
    <submittedName>
        <fullName evidence="2">Gliding motility-associated C-terminal domain-containing protein</fullName>
    </submittedName>
</protein>
<dbReference type="STRING" id="1334022.SAMN04487907_10589"/>
<dbReference type="InterPro" id="IPR026341">
    <property type="entry name" value="T9SS_type_B"/>
</dbReference>
<dbReference type="Proteomes" id="UP000199438">
    <property type="component" value="Unassembled WGS sequence"/>
</dbReference>
<feature type="chain" id="PRO_5011721498" evidence="1">
    <location>
        <begin position="24"/>
        <end position="614"/>
    </location>
</feature>
<dbReference type="EMBL" id="FOKV01000005">
    <property type="protein sequence ID" value="SFC52349.1"/>
    <property type="molecule type" value="Genomic_DNA"/>
</dbReference>
<dbReference type="AlphaFoldDB" id="A0A1I1JUK4"/>
<reference evidence="3" key="1">
    <citation type="submission" date="2016-10" db="EMBL/GenBank/DDBJ databases">
        <authorList>
            <person name="Varghese N."/>
            <person name="Submissions S."/>
        </authorList>
    </citation>
    <scope>NUCLEOTIDE SEQUENCE [LARGE SCALE GENOMIC DNA]</scope>
    <source>
        <strain evidence="3">DSM 24499</strain>
    </source>
</reference>
<gene>
    <name evidence="2" type="ORF">SAMN04487907_10589</name>
</gene>
<sequence length="614" mass="68796">MRGNTVKICLFGCLVLLVTTLSAQGSRCSEIQPFCAGNGEFVFPNSNQLVSDVVAGESGPDYGCVEFPRYPSWFYLQIENSGDLEFLISQSENEDGSGEALDVDFVVWGPFNASDDYCSDDALSEENHVDCSYSDEAVEIANINNAKEGEIYIFLITNYSELPGYINLQQTNNDANAGSTDCNVLNGVLGSDRVVCGENETTLNAEAQEALSYQWLVFDENQGDFVIISGETNAELRVTATGNYQVKIETADGESEDSVEVSFYDKPKIKEPAESIFVCEQEGVADLTEKEYELISSNIDENDQNIYEVEYYESQDAVELRNRIEDPTSYNVEGDKIVFARIVNLVSGCASDVVEIQLDFRAFPQAIFQENYQVCVDRDGLFAQELVLGEDLGKSYQYAWYNGDKLVSEEYDLYLFEESANPNYTLVLTEEFTGCEISYSTTIEYLSGPSSMKIDVLRGDFENTWNVEVLAETTTGHSSTYEYCLDDGDFTSATIFNNISRGLHKIAIRESGGCGEILTEEFTVIGYDAFFTPNGDGFNDQWRITQNADYKVLRIRIFDRNGVFVKELDPEGTGWDGTVNGELLPEDDYWFNLEYVNFNSSSRHNFSSHFSLMK</sequence>
<dbReference type="Pfam" id="PF13585">
    <property type="entry name" value="CHU_C"/>
    <property type="match status" value="1"/>
</dbReference>
<dbReference type="NCBIfam" id="TIGR04131">
    <property type="entry name" value="Bac_Flav_CTERM"/>
    <property type="match status" value="1"/>
</dbReference>
<evidence type="ECO:0000256" key="1">
    <source>
        <dbReference type="SAM" id="SignalP"/>
    </source>
</evidence>
<name>A0A1I1JUK4_9FLAO</name>
<dbReference type="OrthoDB" id="9765926at2"/>
<keyword evidence="1" id="KW-0732">Signal</keyword>
<evidence type="ECO:0000313" key="3">
    <source>
        <dbReference type="Proteomes" id="UP000199438"/>
    </source>
</evidence>
<proteinExistence type="predicted"/>
<organism evidence="2 3">
    <name type="scientific">Zunongwangia mangrovi</name>
    <dbReference type="NCBI Taxonomy" id="1334022"/>
    <lineage>
        <taxon>Bacteria</taxon>
        <taxon>Pseudomonadati</taxon>
        <taxon>Bacteroidota</taxon>
        <taxon>Flavobacteriia</taxon>
        <taxon>Flavobacteriales</taxon>
        <taxon>Flavobacteriaceae</taxon>
        <taxon>Zunongwangia</taxon>
    </lineage>
</organism>
<feature type="signal peptide" evidence="1">
    <location>
        <begin position="1"/>
        <end position="23"/>
    </location>
</feature>
<evidence type="ECO:0000313" key="2">
    <source>
        <dbReference type="EMBL" id="SFC52349.1"/>
    </source>
</evidence>
<keyword evidence="3" id="KW-1185">Reference proteome</keyword>
<dbReference type="RefSeq" id="WP_092543024.1">
    <property type="nucleotide sequence ID" value="NZ_FOKV01000005.1"/>
</dbReference>